<dbReference type="RefSeq" id="XP_033459289.1">
    <property type="nucleotide sequence ID" value="XM_033601458.1"/>
</dbReference>
<evidence type="ECO:0000259" key="10">
    <source>
        <dbReference type="PROSITE" id="PS51210"/>
    </source>
</evidence>
<dbReference type="PANTHER" id="PTHR10728">
    <property type="entry name" value="CYTOSOLIC PHOSPHOLIPASE A2"/>
    <property type="match status" value="1"/>
</dbReference>
<dbReference type="AlphaFoldDB" id="A0A6J3M2Y0"/>
<name>A0A6J3M2Y0_9PEZI</name>
<evidence type="ECO:0000256" key="2">
    <source>
        <dbReference type="ARBA" id="ARBA00013274"/>
    </source>
</evidence>
<dbReference type="GO" id="GO:0046475">
    <property type="term" value="P:glycerophospholipid catabolic process"/>
    <property type="evidence" value="ECO:0007669"/>
    <property type="project" value="TreeGrafter"/>
</dbReference>
<evidence type="ECO:0000313" key="12">
    <source>
        <dbReference type="RefSeq" id="XP_033459289.1"/>
    </source>
</evidence>
<reference evidence="12" key="3">
    <citation type="submission" date="2025-08" db="UniProtKB">
        <authorList>
            <consortium name="RefSeq"/>
        </authorList>
    </citation>
    <scope>IDENTIFICATION</scope>
    <source>
        <strain evidence="12">CBS 342.82</strain>
    </source>
</reference>
<dbReference type="InterPro" id="IPR016035">
    <property type="entry name" value="Acyl_Trfase/lysoPLipase"/>
</dbReference>
<keyword evidence="4 8" id="KW-0378">Hydrolase</keyword>
<proteinExistence type="inferred from homology"/>
<evidence type="ECO:0000256" key="3">
    <source>
        <dbReference type="ARBA" id="ARBA00022729"/>
    </source>
</evidence>
<evidence type="ECO:0000313" key="11">
    <source>
        <dbReference type="Proteomes" id="UP000504637"/>
    </source>
</evidence>
<keyword evidence="6 8" id="KW-0443">Lipid metabolism</keyword>
<evidence type="ECO:0000256" key="9">
    <source>
        <dbReference type="RuleBase" id="RU362103"/>
    </source>
</evidence>
<evidence type="ECO:0000256" key="6">
    <source>
        <dbReference type="ARBA" id="ARBA00023098"/>
    </source>
</evidence>
<organism evidence="12">
    <name type="scientific">Dissoconium aciculare CBS 342.82</name>
    <dbReference type="NCBI Taxonomy" id="1314786"/>
    <lineage>
        <taxon>Eukaryota</taxon>
        <taxon>Fungi</taxon>
        <taxon>Dikarya</taxon>
        <taxon>Ascomycota</taxon>
        <taxon>Pezizomycotina</taxon>
        <taxon>Dothideomycetes</taxon>
        <taxon>Dothideomycetidae</taxon>
        <taxon>Mycosphaerellales</taxon>
        <taxon>Dissoconiaceae</taxon>
        <taxon>Dissoconium</taxon>
    </lineage>
</organism>
<dbReference type="GO" id="GO:0004622">
    <property type="term" value="F:phosphatidylcholine lysophospholipase activity"/>
    <property type="evidence" value="ECO:0007669"/>
    <property type="project" value="UniProtKB-EC"/>
</dbReference>
<evidence type="ECO:0000256" key="1">
    <source>
        <dbReference type="ARBA" id="ARBA00008780"/>
    </source>
</evidence>
<keyword evidence="11" id="KW-1185">Reference proteome</keyword>
<feature type="domain" description="PLA2c" evidence="10">
    <location>
        <begin position="47"/>
        <end position="604"/>
    </location>
</feature>
<evidence type="ECO:0000256" key="5">
    <source>
        <dbReference type="ARBA" id="ARBA00022963"/>
    </source>
</evidence>
<accession>A0A6J3M2Y0</accession>
<sequence>MLLTSPKVLLNLLLSSSFVLTPVLAGSHSPSPPSSVAANPYAPEDAYCAPNIIRPAEGLNPREAKYIAGRKQKADVALAAWLRKQGNFKTDALPTLGLATSGGGMRAMFMGAGLVKAFDDRESTESTAGLYQAFTYHAGLSGGSWLVSSLAGNNWPTVSSLATSTWEPGFVNFILLTPKLLGDGVRYAYIIAALAAKQATGFVTTIVDPYGLGILTALFPKSVDVGSIRLSGLTELSAFKNFEAPFPIITARGVDYSAAPTNQCTPNATSSDWEFSPYEYGSWTPGYAGFANTAYMGSDMIAGRPEVVGKDANGGSAFHRAWKGCACTKGYDTLSYIVGTSSNVFNVLCQTIAPSNSTSSAIWNVLSAMVATTHEPTRQDIFGLFPNPFYKSSSPAQALVSDKRTLTLTDGGQSGRNIPIGPFVMPATSRGRPARPVDVLVVTDASADTTDFFPNNKALTSSRAAALSAGGVAASRFPAVPDTPTYLAQGLNRRASFFGCSAANSDGIEPLFIVYLPNAPLTFNTGLSDFKLDYSAAETAGSIENGRAIALQRSGDLPGGVKIPAEDTEQWPFCLACGIASRGGHAGDLPEGCQKCLQKYCWFE</sequence>
<reference evidence="12" key="1">
    <citation type="submission" date="2020-01" db="EMBL/GenBank/DDBJ databases">
        <authorList>
            <consortium name="DOE Joint Genome Institute"/>
            <person name="Haridas S."/>
            <person name="Albert R."/>
            <person name="Binder M."/>
            <person name="Bloem J."/>
            <person name="Labutti K."/>
            <person name="Salamov A."/>
            <person name="Andreopoulos B."/>
            <person name="Baker S.E."/>
            <person name="Barry K."/>
            <person name="Bills G."/>
            <person name="Bluhm B.H."/>
            <person name="Cannon C."/>
            <person name="Castanera R."/>
            <person name="Culley D.E."/>
            <person name="Daum C."/>
            <person name="Ezra D."/>
            <person name="Gonzalez J.B."/>
            <person name="Henrissat B."/>
            <person name="Kuo A."/>
            <person name="Liang C."/>
            <person name="Lipzen A."/>
            <person name="Lutzoni F."/>
            <person name="Magnuson J."/>
            <person name="Mondo S."/>
            <person name="Nolan M."/>
            <person name="Ohm R."/>
            <person name="Pangilinan J."/>
            <person name="Park H.-J."/>
            <person name="Ramirez L."/>
            <person name="Alfaro M."/>
            <person name="Sun H."/>
            <person name="Tritt A."/>
            <person name="Yoshinaga Y."/>
            <person name="Zwiers L.-H."/>
            <person name="Turgeon B.G."/>
            <person name="Goodwin S.B."/>
            <person name="Spatafora J.W."/>
            <person name="Crous P.W."/>
            <person name="Grigoriev I.V."/>
        </authorList>
    </citation>
    <scope>NUCLEOTIDE SEQUENCE</scope>
    <source>
        <strain evidence="12">CBS 342.82</strain>
    </source>
</reference>
<gene>
    <name evidence="12" type="ORF">K489DRAFT_320490</name>
</gene>
<dbReference type="SMART" id="SM00022">
    <property type="entry name" value="PLAc"/>
    <property type="match status" value="1"/>
</dbReference>
<dbReference type="OrthoDB" id="4084751at2759"/>
<comment type="similarity">
    <text evidence="1 9">Belongs to the lysophospholipase family.</text>
</comment>
<protein>
    <recommendedName>
        <fullName evidence="2 9">Lysophospholipase</fullName>
        <ecNumber evidence="2 9">3.1.1.5</ecNumber>
    </recommendedName>
</protein>
<comment type="catalytic activity">
    <reaction evidence="9">
        <text>a 1-acyl-sn-glycero-3-phosphocholine + H2O = sn-glycerol 3-phosphocholine + a fatty acid + H(+)</text>
        <dbReference type="Rhea" id="RHEA:15177"/>
        <dbReference type="ChEBI" id="CHEBI:15377"/>
        <dbReference type="ChEBI" id="CHEBI:15378"/>
        <dbReference type="ChEBI" id="CHEBI:16870"/>
        <dbReference type="ChEBI" id="CHEBI:28868"/>
        <dbReference type="ChEBI" id="CHEBI:58168"/>
        <dbReference type="EC" id="3.1.1.5"/>
    </reaction>
</comment>
<dbReference type="SUPFAM" id="SSF52151">
    <property type="entry name" value="FabD/lysophospholipase-like"/>
    <property type="match status" value="1"/>
</dbReference>
<feature type="signal peptide" evidence="9">
    <location>
        <begin position="1"/>
        <end position="25"/>
    </location>
</feature>
<dbReference type="Gene3D" id="3.40.1090.10">
    <property type="entry name" value="Cytosolic phospholipase A2 catalytic domain"/>
    <property type="match status" value="1"/>
</dbReference>
<dbReference type="GO" id="GO:0005783">
    <property type="term" value="C:endoplasmic reticulum"/>
    <property type="evidence" value="ECO:0007669"/>
    <property type="project" value="TreeGrafter"/>
</dbReference>
<evidence type="ECO:0000256" key="8">
    <source>
        <dbReference type="PROSITE-ProRule" id="PRU00555"/>
    </source>
</evidence>
<feature type="chain" id="PRO_5027138289" description="Lysophospholipase" evidence="9">
    <location>
        <begin position="26"/>
        <end position="604"/>
    </location>
</feature>
<dbReference type="PANTHER" id="PTHR10728:SF33">
    <property type="entry name" value="LYSOPHOSPHOLIPASE 1-RELATED"/>
    <property type="match status" value="1"/>
</dbReference>
<keyword evidence="3 9" id="KW-0732">Signal</keyword>
<dbReference type="GeneID" id="54359258"/>
<keyword evidence="5 8" id="KW-0442">Lipid degradation</keyword>
<evidence type="ECO:0000256" key="4">
    <source>
        <dbReference type="ARBA" id="ARBA00022801"/>
    </source>
</evidence>
<dbReference type="Pfam" id="PF01735">
    <property type="entry name" value="PLA2_B"/>
    <property type="match status" value="1"/>
</dbReference>
<evidence type="ECO:0000256" key="7">
    <source>
        <dbReference type="ARBA" id="ARBA00023180"/>
    </source>
</evidence>
<dbReference type="Proteomes" id="UP000504637">
    <property type="component" value="Unplaced"/>
</dbReference>
<reference evidence="12" key="2">
    <citation type="submission" date="2020-04" db="EMBL/GenBank/DDBJ databases">
        <authorList>
            <consortium name="NCBI Genome Project"/>
        </authorList>
    </citation>
    <scope>NUCLEOTIDE SEQUENCE</scope>
    <source>
        <strain evidence="12">CBS 342.82</strain>
    </source>
</reference>
<dbReference type="InterPro" id="IPR002642">
    <property type="entry name" value="LysoPLipase_cat_dom"/>
</dbReference>
<dbReference type="GO" id="GO:0005829">
    <property type="term" value="C:cytosol"/>
    <property type="evidence" value="ECO:0007669"/>
    <property type="project" value="TreeGrafter"/>
</dbReference>
<dbReference type="GO" id="GO:0004623">
    <property type="term" value="F:phospholipase A2 activity"/>
    <property type="evidence" value="ECO:0007669"/>
    <property type="project" value="TreeGrafter"/>
</dbReference>
<keyword evidence="7" id="KW-0325">Glycoprotein</keyword>
<dbReference type="EC" id="3.1.1.5" evidence="2 9"/>
<dbReference type="PROSITE" id="PS51210">
    <property type="entry name" value="PLA2C"/>
    <property type="match status" value="1"/>
</dbReference>